<name>A0A371K150_9GAMM</name>
<dbReference type="InterPro" id="IPR009081">
    <property type="entry name" value="PP-bd_ACP"/>
</dbReference>
<evidence type="ECO:0000256" key="1">
    <source>
        <dbReference type="ARBA" id="ARBA00004924"/>
    </source>
</evidence>
<accession>A0A371K150</accession>
<dbReference type="InterPro" id="IPR016291">
    <property type="entry name" value="Isochorismatase"/>
</dbReference>
<dbReference type="EC" id="3.3.2.1" evidence="2"/>
<comment type="catalytic activity">
    <reaction evidence="4">
        <text>isochorismate + H2O = (2S,3S)-2,3-dihydroxy-2,3-dihydrobenzoate + pyruvate</text>
        <dbReference type="Rhea" id="RHEA:11112"/>
        <dbReference type="ChEBI" id="CHEBI:15361"/>
        <dbReference type="ChEBI" id="CHEBI:15377"/>
        <dbReference type="ChEBI" id="CHEBI:29780"/>
        <dbReference type="ChEBI" id="CHEBI:58764"/>
        <dbReference type="EC" id="3.3.2.1"/>
    </reaction>
</comment>
<evidence type="ECO:0000256" key="4">
    <source>
        <dbReference type="ARBA" id="ARBA00048590"/>
    </source>
</evidence>
<comment type="pathway">
    <text evidence="1">Siderophore biosynthesis.</text>
</comment>
<evidence type="ECO:0000259" key="6">
    <source>
        <dbReference type="Pfam" id="PF00550"/>
    </source>
</evidence>
<dbReference type="SUPFAM" id="SSF47336">
    <property type="entry name" value="ACP-like"/>
    <property type="match status" value="1"/>
</dbReference>
<feature type="domain" description="Isochorismatase-like" evidence="7">
    <location>
        <begin position="22"/>
        <end position="192"/>
    </location>
</feature>
<dbReference type="Gene3D" id="1.10.1200.10">
    <property type="entry name" value="ACP-like"/>
    <property type="match status" value="1"/>
</dbReference>
<evidence type="ECO:0000256" key="3">
    <source>
        <dbReference type="ARBA" id="ARBA00022801"/>
    </source>
</evidence>
<dbReference type="Proteomes" id="UP000264492">
    <property type="component" value="Unassembled WGS sequence"/>
</dbReference>
<dbReference type="InterPro" id="IPR036736">
    <property type="entry name" value="ACP-like_sf"/>
</dbReference>
<feature type="domain" description="Carrier" evidence="6">
    <location>
        <begin position="213"/>
        <end position="272"/>
    </location>
</feature>
<dbReference type="InterPro" id="IPR000868">
    <property type="entry name" value="Isochorismatase-like_dom"/>
</dbReference>
<sequence>MPPAEALPPARVDWRPDPARAVLLLHDLQDYFLDFYDRTQAPLPELVANVRRVRDACDAAGVPVVYTAQPPVQSPQQRGLLQPWWGPGVTARPERAAIAEALAPRPFDTVLDKWRYSAFVSSDLRARMEALGRDQLIVCGVYAHIGVQATVCDAFMQDIQAFLVGDAVADFSLQEHRQAMDYVAGRCGVVLPTGACVQALATGGRPPLNLLALRTELAQVLELPLAALAEQDNPFEAGLDSIRLMALLERWTADGTQLGFVELAERENLAQWWQLIESRRAA</sequence>
<reference evidence="8 9" key="1">
    <citation type="submission" date="2018-08" db="EMBL/GenBank/DDBJ databases">
        <title>Lysobacter sp. zong2l5, whole genome shotgun sequence.</title>
        <authorList>
            <person name="Zhang X."/>
            <person name="Feng G."/>
            <person name="Zhu H."/>
        </authorList>
    </citation>
    <scope>NUCLEOTIDE SEQUENCE [LARGE SCALE GENOMIC DNA]</scope>
    <source>
        <strain evidence="9">zong2l5</strain>
    </source>
</reference>
<comment type="cofactor">
    <cofactor evidence="5">
        <name>pantetheine 4'-phosphate</name>
        <dbReference type="ChEBI" id="CHEBI:47942"/>
    </cofactor>
    <text evidence="5">Binds 1 phosphopantetheine covalently.</text>
</comment>
<comment type="caution">
    <text evidence="8">The sequence shown here is derived from an EMBL/GenBank/DDBJ whole genome shotgun (WGS) entry which is preliminary data.</text>
</comment>
<evidence type="ECO:0000313" key="9">
    <source>
        <dbReference type="Proteomes" id="UP000264492"/>
    </source>
</evidence>
<dbReference type="Pfam" id="PF00857">
    <property type="entry name" value="Isochorismatase"/>
    <property type="match status" value="1"/>
</dbReference>
<gene>
    <name evidence="8" type="ORF">DX914_12975</name>
</gene>
<dbReference type="AlphaFoldDB" id="A0A371K150"/>
<keyword evidence="3" id="KW-0378">Hydrolase</keyword>
<dbReference type="PANTHER" id="PTHR43540:SF3">
    <property type="entry name" value="ENTEROBACTIN SYNTHASE COMPONENT B"/>
    <property type="match status" value="1"/>
</dbReference>
<dbReference type="InterPro" id="IPR036380">
    <property type="entry name" value="Isochorismatase-like_sf"/>
</dbReference>
<feature type="modified residue" description="O-(pantetheine 4'-phosphoryl)serine" evidence="5">
    <location>
        <position position="241"/>
    </location>
</feature>
<proteinExistence type="predicted"/>
<dbReference type="Pfam" id="PF00550">
    <property type="entry name" value="PP-binding"/>
    <property type="match status" value="1"/>
</dbReference>
<dbReference type="SUPFAM" id="SSF52499">
    <property type="entry name" value="Isochorismatase-like hydrolases"/>
    <property type="match status" value="1"/>
</dbReference>
<dbReference type="OrthoDB" id="5794853at2"/>
<dbReference type="Gene3D" id="3.40.50.850">
    <property type="entry name" value="Isochorismatase-like"/>
    <property type="match status" value="1"/>
</dbReference>
<dbReference type="GO" id="GO:0008908">
    <property type="term" value="F:isochorismatase activity"/>
    <property type="evidence" value="ECO:0007669"/>
    <property type="project" value="UniProtKB-EC"/>
</dbReference>
<dbReference type="PANTHER" id="PTHR43540">
    <property type="entry name" value="PEROXYUREIDOACRYLATE/UREIDOACRYLATE AMIDOHYDROLASE-RELATED"/>
    <property type="match status" value="1"/>
</dbReference>
<organism evidence="8 9">
    <name type="scientific">Lysobacter silvisoli</name>
    <dbReference type="NCBI Taxonomy" id="2293254"/>
    <lineage>
        <taxon>Bacteria</taxon>
        <taxon>Pseudomonadati</taxon>
        <taxon>Pseudomonadota</taxon>
        <taxon>Gammaproteobacteria</taxon>
        <taxon>Lysobacterales</taxon>
        <taxon>Lysobacteraceae</taxon>
        <taxon>Lysobacter</taxon>
    </lineage>
</organism>
<dbReference type="PIRSF" id="PIRSF001111">
    <property type="entry name" value="Isochorismatase"/>
    <property type="match status" value="1"/>
</dbReference>
<protein>
    <recommendedName>
        <fullName evidence="2">isochorismatase</fullName>
        <ecNumber evidence="2">3.3.2.1</ecNumber>
    </recommendedName>
</protein>
<keyword evidence="5" id="KW-0597">Phosphoprotein</keyword>
<keyword evidence="9" id="KW-1185">Reference proteome</keyword>
<evidence type="ECO:0000256" key="2">
    <source>
        <dbReference type="ARBA" id="ARBA00012100"/>
    </source>
</evidence>
<dbReference type="PRINTS" id="PR01398">
    <property type="entry name" value="ISCHRISMTASE"/>
</dbReference>
<dbReference type="EMBL" id="QTSU01000002">
    <property type="protein sequence ID" value="RDZ27577.1"/>
    <property type="molecule type" value="Genomic_DNA"/>
</dbReference>
<evidence type="ECO:0000313" key="8">
    <source>
        <dbReference type="EMBL" id="RDZ27577.1"/>
    </source>
</evidence>
<dbReference type="InterPro" id="IPR050272">
    <property type="entry name" value="Isochorismatase-like_hydrls"/>
</dbReference>
<evidence type="ECO:0000259" key="7">
    <source>
        <dbReference type="Pfam" id="PF00857"/>
    </source>
</evidence>
<evidence type="ECO:0000256" key="5">
    <source>
        <dbReference type="PIRSR" id="PIRSR001111-50"/>
    </source>
</evidence>
<keyword evidence="5" id="KW-0596">Phosphopantetheine</keyword>